<feature type="binding site" evidence="15">
    <location>
        <position position="125"/>
    </location>
    <ligand>
        <name>Mg(2+)</name>
        <dbReference type="ChEBI" id="CHEBI:18420"/>
    </ligand>
</feature>
<dbReference type="Pfam" id="PF14622">
    <property type="entry name" value="Ribonucleas_3_3"/>
    <property type="match status" value="1"/>
</dbReference>
<dbReference type="GO" id="GO:0046872">
    <property type="term" value="F:metal ion binding"/>
    <property type="evidence" value="ECO:0007669"/>
    <property type="project" value="UniProtKB-KW"/>
</dbReference>
<evidence type="ECO:0000256" key="10">
    <source>
        <dbReference type="ARBA" id="ARBA00022723"/>
    </source>
</evidence>
<dbReference type="InterPro" id="IPR011907">
    <property type="entry name" value="RNase_III"/>
</dbReference>
<keyword evidence="9 15" id="KW-0540">Nuclease</keyword>
<evidence type="ECO:0000256" key="8">
    <source>
        <dbReference type="ARBA" id="ARBA00022694"/>
    </source>
</evidence>
<feature type="active site" evidence="15">
    <location>
        <position position="128"/>
    </location>
</feature>
<dbReference type="PANTHER" id="PTHR11207:SF0">
    <property type="entry name" value="RIBONUCLEASE 3"/>
    <property type="match status" value="1"/>
</dbReference>
<evidence type="ECO:0000256" key="1">
    <source>
        <dbReference type="ARBA" id="ARBA00000109"/>
    </source>
</evidence>
<evidence type="ECO:0000256" key="15">
    <source>
        <dbReference type="HAMAP-Rule" id="MF_00104"/>
    </source>
</evidence>
<dbReference type="FunFam" id="3.30.160.20:FF:000003">
    <property type="entry name" value="Ribonuclease 3"/>
    <property type="match status" value="1"/>
</dbReference>
<evidence type="ECO:0000256" key="6">
    <source>
        <dbReference type="ARBA" id="ARBA00022552"/>
    </source>
</evidence>
<protein>
    <recommendedName>
        <fullName evidence="15">Ribonuclease 3</fullName>
        <ecNumber evidence="15">3.1.26.3</ecNumber>
    </recommendedName>
    <alternativeName>
        <fullName evidence="15">Ribonuclease III</fullName>
        <shortName evidence="15">RNase III</shortName>
    </alternativeName>
</protein>
<dbReference type="PROSITE" id="PS50137">
    <property type="entry name" value="DS_RBD"/>
    <property type="match status" value="1"/>
</dbReference>
<keyword evidence="8 15" id="KW-0819">tRNA processing</keyword>
<comment type="subunit">
    <text evidence="4 15">Homodimer.</text>
</comment>
<dbReference type="FunFam" id="1.10.1520.10:FF:000001">
    <property type="entry name" value="Ribonuclease 3"/>
    <property type="match status" value="1"/>
</dbReference>
<dbReference type="Proteomes" id="UP000515847">
    <property type="component" value="Chromosome"/>
</dbReference>
<evidence type="ECO:0000259" key="16">
    <source>
        <dbReference type="PROSITE" id="PS50137"/>
    </source>
</evidence>
<evidence type="ECO:0000256" key="2">
    <source>
        <dbReference type="ARBA" id="ARBA00004496"/>
    </source>
</evidence>
<dbReference type="GO" id="GO:0010468">
    <property type="term" value="P:regulation of gene expression"/>
    <property type="evidence" value="ECO:0007669"/>
    <property type="project" value="TreeGrafter"/>
</dbReference>
<dbReference type="Gene3D" id="1.10.1520.10">
    <property type="entry name" value="Ribonuclease III domain"/>
    <property type="match status" value="1"/>
</dbReference>
<dbReference type="Pfam" id="PF00035">
    <property type="entry name" value="dsrm"/>
    <property type="match status" value="1"/>
</dbReference>
<dbReference type="AlphaFoldDB" id="A0A7G6E1I9"/>
<dbReference type="InterPro" id="IPR036389">
    <property type="entry name" value="RNase_III_sf"/>
</dbReference>
<keyword evidence="14 15" id="KW-0694">RNA-binding</keyword>
<keyword evidence="6 15" id="KW-0698">rRNA processing</keyword>
<dbReference type="SUPFAM" id="SSF69065">
    <property type="entry name" value="RNase III domain-like"/>
    <property type="match status" value="1"/>
</dbReference>
<keyword evidence="19" id="KW-1185">Reference proteome</keyword>
<sequence>MNGNRKKQLEQLLEEVGIKDKVDLTLVHQALIHPSYVYEGGAAAGEHNQRLEFLGDAVVGLVIGQFLFEKYPHKTEGELTKMRAAVVCEPALARAAQQLNLGQYLLLGRGEEMMGGAKRPSNLADCFEAFAGALYLTVGLDFVRNLILRVLHHDIIQAAQGNYGDFKTQLQEYIQRAPESRVSYQILAETGPDHDKLFLAAVYCNDEEMARGQGRTKKEAEQQAARLALLKLGVLQ</sequence>
<dbReference type="GO" id="GO:0004525">
    <property type="term" value="F:ribonuclease III activity"/>
    <property type="evidence" value="ECO:0007669"/>
    <property type="project" value="UniProtKB-UniRule"/>
</dbReference>
<dbReference type="InterPro" id="IPR000999">
    <property type="entry name" value="RNase_III_dom"/>
</dbReference>
<dbReference type="NCBIfam" id="TIGR02191">
    <property type="entry name" value="RNaseIII"/>
    <property type="match status" value="1"/>
</dbReference>
<dbReference type="GO" id="GO:0019843">
    <property type="term" value="F:rRNA binding"/>
    <property type="evidence" value="ECO:0007669"/>
    <property type="project" value="UniProtKB-KW"/>
</dbReference>
<dbReference type="GO" id="GO:0042802">
    <property type="term" value="F:identical protein binding"/>
    <property type="evidence" value="ECO:0007669"/>
    <property type="project" value="UniProtKB-ARBA"/>
</dbReference>
<dbReference type="OrthoDB" id="9805026at2"/>
<evidence type="ECO:0000256" key="4">
    <source>
        <dbReference type="ARBA" id="ARBA00011738"/>
    </source>
</evidence>
<keyword evidence="11 15" id="KW-0255">Endonuclease</keyword>
<dbReference type="GO" id="GO:0005737">
    <property type="term" value="C:cytoplasm"/>
    <property type="evidence" value="ECO:0007669"/>
    <property type="project" value="UniProtKB-SubCell"/>
</dbReference>
<feature type="binding site" evidence="15">
    <location>
        <position position="52"/>
    </location>
    <ligand>
        <name>Mg(2+)</name>
        <dbReference type="ChEBI" id="CHEBI:18420"/>
    </ligand>
</feature>
<dbReference type="PROSITE" id="PS50142">
    <property type="entry name" value="RNASE_3_2"/>
    <property type="match status" value="1"/>
</dbReference>
<dbReference type="GO" id="GO:0008033">
    <property type="term" value="P:tRNA processing"/>
    <property type="evidence" value="ECO:0007669"/>
    <property type="project" value="UniProtKB-KW"/>
</dbReference>
<comment type="similarity">
    <text evidence="3">Belongs to the ribonuclease III family.</text>
</comment>
<keyword evidence="13 15" id="KW-0460">Magnesium</keyword>
<evidence type="ECO:0000256" key="12">
    <source>
        <dbReference type="ARBA" id="ARBA00022801"/>
    </source>
</evidence>
<dbReference type="SMART" id="SM00358">
    <property type="entry name" value="DSRM"/>
    <property type="match status" value="1"/>
</dbReference>
<reference evidence="18 19" key="1">
    <citation type="journal article" date="2019" name="Front. Microbiol.">
        <title>Thermoanaerosceptrum fracticalcis gen. nov. sp. nov., a Novel Fumarate-Fermenting Microorganism From a Deep Fractured Carbonate Aquifer of the US Great Basin.</title>
        <authorList>
            <person name="Hamilton-Brehm S.D."/>
            <person name="Stewart L.E."/>
            <person name="Zavarin M."/>
            <person name="Caldwell M."/>
            <person name="Lawson P.A."/>
            <person name="Onstott T.C."/>
            <person name="Grzymski J."/>
            <person name="Neveux I."/>
            <person name="Lollar B.S."/>
            <person name="Russell C.E."/>
            <person name="Moser D.P."/>
        </authorList>
    </citation>
    <scope>NUCLEOTIDE SEQUENCE [LARGE SCALE GENOMIC DNA]</scope>
    <source>
        <strain evidence="18 19">DRI-13</strain>
    </source>
</reference>
<comment type="catalytic activity">
    <reaction evidence="1 15">
        <text>Endonucleolytic cleavage to 5'-phosphomonoester.</text>
        <dbReference type="EC" id="3.1.26.3"/>
    </reaction>
</comment>
<dbReference type="SMART" id="SM00535">
    <property type="entry name" value="RIBOc"/>
    <property type="match status" value="1"/>
</dbReference>
<evidence type="ECO:0000256" key="9">
    <source>
        <dbReference type="ARBA" id="ARBA00022722"/>
    </source>
</evidence>
<dbReference type="Gene3D" id="3.30.160.20">
    <property type="match status" value="1"/>
</dbReference>
<dbReference type="HAMAP" id="MF_00104">
    <property type="entry name" value="RNase_III"/>
    <property type="match status" value="1"/>
</dbReference>
<organism evidence="18 19">
    <name type="scientific">Thermanaerosceptrum fracticalcis</name>
    <dbReference type="NCBI Taxonomy" id="1712410"/>
    <lineage>
        <taxon>Bacteria</taxon>
        <taxon>Bacillati</taxon>
        <taxon>Bacillota</taxon>
        <taxon>Clostridia</taxon>
        <taxon>Eubacteriales</taxon>
        <taxon>Peptococcaceae</taxon>
        <taxon>Thermanaerosceptrum</taxon>
    </lineage>
</organism>
<dbReference type="EC" id="3.1.26.3" evidence="15"/>
<dbReference type="GO" id="GO:0006397">
    <property type="term" value="P:mRNA processing"/>
    <property type="evidence" value="ECO:0007669"/>
    <property type="project" value="UniProtKB-UniRule"/>
</dbReference>
<evidence type="ECO:0000256" key="14">
    <source>
        <dbReference type="ARBA" id="ARBA00022884"/>
    </source>
</evidence>
<evidence type="ECO:0000256" key="13">
    <source>
        <dbReference type="ARBA" id="ARBA00022842"/>
    </source>
</evidence>
<dbReference type="SUPFAM" id="SSF54768">
    <property type="entry name" value="dsRNA-binding domain-like"/>
    <property type="match status" value="1"/>
</dbReference>
<feature type="domain" description="DRBM" evidence="16">
    <location>
        <begin position="165"/>
        <end position="234"/>
    </location>
</feature>
<dbReference type="RefSeq" id="WP_034422842.1">
    <property type="nucleotide sequence ID" value="NZ_CP045798.1"/>
</dbReference>
<evidence type="ECO:0000256" key="5">
    <source>
        <dbReference type="ARBA" id="ARBA00022490"/>
    </source>
</evidence>
<comment type="subcellular location">
    <subcellularLocation>
        <location evidence="2 15">Cytoplasm</location>
    </subcellularLocation>
</comment>
<dbReference type="CDD" id="cd00593">
    <property type="entry name" value="RIBOc"/>
    <property type="match status" value="1"/>
</dbReference>
<evidence type="ECO:0000256" key="11">
    <source>
        <dbReference type="ARBA" id="ARBA00022759"/>
    </source>
</evidence>
<dbReference type="CDD" id="cd10845">
    <property type="entry name" value="DSRM_RNAse_III_family"/>
    <property type="match status" value="1"/>
</dbReference>
<evidence type="ECO:0000259" key="17">
    <source>
        <dbReference type="PROSITE" id="PS50142"/>
    </source>
</evidence>
<keyword evidence="15" id="KW-0699">rRNA-binding</keyword>
<keyword evidence="5 15" id="KW-0963">Cytoplasm</keyword>
<keyword evidence="7 15" id="KW-0507">mRNA processing</keyword>
<evidence type="ECO:0000256" key="7">
    <source>
        <dbReference type="ARBA" id="ARBA00022664"/>
    </source>
</evidence>
<dbReference type="PANTHER" id="PTHR11207">
    <property type="entry name" value="RIBONUCLEASE III"/>
    <property type="match status" value="1"/>
</dbReference>
<dbReference type="GO" id="GO:0003725">
    <property type="term" value="F:double-stranded RNA binding"/>
    <property type="evidence" value="ECO:0007669"/>
    <property type="project" value="TreeGrafter"/>
</dbReference>
<dbReference type="PROSITE" id="PS00517">
    <property type="entry name" value="RNASE_3_1"/>
    <property type="match status" value="1"/>
</dbReference>
<feature type="domain" description="RNase III" evidence="17">
    <location>
        <begin position="9"/>
        <end position="139"/>
    </location>
</feature>
<feature type="binding site" evidence="15">
    <location>
        <position position="128"/>
    </location>
    <ligand>
        <name>Mg(2+)</name>
        <dbReference type="ChEBI" id="CHEBI:18420"/>
    </ligand>
</feature>
<proteinExistence type="inferred from homology"/>
<accession>A0A7G6E1I9</accession>
<dbReference type="EMBL" id="CP045798">
    <property type="protein sequence ID" value="QNB45943.1"/>
    <property type="molecule type" value="Genomic_DNA"/>
</dbReference>
<evidence type="ECO:0000313" key="18">
    <source>
        <dbReference type="EMBL" id="QNB45943.1"/>
    </source>
</evidence>
<name>A0A7G6E1I9_THEFR</name>
<comment type="function">
    <text evidence="15">Digests double-stranded RNA. Involved in the processing of primary rRNA transcript to yield the immediate precursors to the large and small rRNAs (23S and 16S). Processes some mRNAs, and tRNAs when they are encoded in the rRNA operon. Processes pre-crRNA and tracrRNA of type II CRISPR loci if present in the organism.</text>
</comment>
<keyword evidence="10 15" id="KW-0479">Metal-binding</keyword>
<keyword evidence="12 15" id="KW-0378">Hydrolase</keyword>
<comment type="cofactor">
    <cofactor evidence="15">
        <name>Mg(2+)</name>
        <dbReference type="ChEBI" id="CHEBI:18420"/>
    </cofactor>
</comment>
<evidence type="ECO:0000313" key="19">
    <source>
        <dbReference type="Proteomes" id="UP000515847"/>
    </source>
</evidence>
<dbReference type="InterPro" id="IPR014720">
    <property type="entry name" value="dsRBD_dom"/>
</dbReference>
<feature type="active site" evidence="15">
    <location>
        <position position="56"/>
    </location>
</feature>
<gene>
    <name evidence="15 18" type="primary">rnc</name>
    <name evidence="18" type="ORF">BR63_06230</name>
</gene>
<dbReference type="GO" id="GO:0006364">
    <property type="term" value="P:rRNA processing"/>
    <property type="evidence" value="ECO:0007669"/>
    <property type="project" value="UniProtKB-UniRule"/>
</dbReference>
<dbReference type="KEGG" id="tfr:BR63_06230"/>
<evidence type="ECO:0000256" key="3">
    <source>
        <dbReference type="ARBA" id="ARBA00010183"/>
    </source>
</evidence>